<dbReference type="InterPro" id="IPR051706">
    <property type="entry name" value="Glycosyltransferase_domain"/>
</dbReference>
<evidence type="ECO:0000313" key="1">
    <source>
        <dbReference type="EMBL" id="PGS96518.1"/>
    </source>
</evidence>
<reference evidence="1 2" key="1">
    <citation type="submission" date="2017-09" db="EMBL/GenBank/DDBJ databases">
        <title>Large-scale bioinformatics analysis of Bacillus genomes uncovers conserved roles of natural products in bacterial physiology.</title>
        <authorList>
            <consortium name="Agbiome Team Llc"/>
            <person name="Bleich R.M."/>
            <person name="Grubbs K.J."/>
            <person name="Santa Maria K.C."/>
            <person name="Allen S.E."/>
            <person name="Farag S."/>
            <person name="Shank E.A."/>
            <person name="Bowers A."/>
        </authorList>
    </citation>
    <scope>NUCLEOTIDE SEQUENCE [LARGE SCALE GENOMIC DNA]</scope>
    <source>
        <strain evidence="1 2">AFS041432</strain>
    </source>
</reference>
<dbReference type="PANTHER" id="PTHR32385:SF15">
    <property type="entry name" value="INOSITOL PHOSPHOCERAMIDE MANNOSYLTRANSFERASE 1"/>
    <property type="match status" value="1"/>
</dbReference>
<dbReference type="EMBL" id="NULO01000088">
    <property type="protein sequence ID" value="PGS96518.1"/>
    <property type="molecule type" value="Genomic_DNA"/>
</dbReference>
<dbReference type="Pfam" id="PF05704">
    <property type="entry name" value="Caps_synth"/>
    <property type="match status" value="1"/>
</dbReference>
<dbReference type="GO" id="GO:0051999">
    <property type="term" value="P:mannosyl-inositol phosphorylceramide biosynthetic process"/>
    <property type="evidence" value="ECO:0007669"/>
    <property type="project" value="TreeGrafter"/>
</dbReference>
<evidence type="ECO:0000313" key="2">
    <source>
        <dbReference type="Proteomes" id="UP000225872"/>
    </source>
</evidence>
<protein>
    <submittedName>
        <fullName evidence="1">Glycosyl transferase</fullName>
    </submittedName>
</protein>
<organism evidence="1 2">
    <name type="scientific">Bacillus cereus</name>
    <dbReference type="NCBI Taxonomy" id="1396"/>
    <lineage>
        <taxon>Bacteria</taxon>
        <taxon>Bacillati</taxon>
        <taxon>Bacillota</taxon>
        <taxon>Bacilli</taxon>
        <taxon>Bacillales</taxon>
        <taxon>Bacillaceae</taxon>
        <taxon>Bacillus</taxon>
        <taxon>Bacillus cereus group</taxon>
    </lineage>
</organism>
<sequence length="255" mass="29875">MGNAEKIPRKIHYCWFGGKEKPSIVKKCIASWKENLPGYEIIEWNEKNFDINCNLYAKEAYEKEKYAFVSDYARVHVLYDFGGIYLDTDVEVFKSFDDLLHHHSFWGFEQEDYIATSTIGARKGNPLIKVFLDSYKERKFIKNNGTYDDLTNVAIVTKILQNLGLNPNGEYQEIEDIGVFYPQTYFSPYDYINCRNFITENTYAMHHFYKSWLSPEMRIKSKVKLALSKIIGGDNIAKIRGYGKRKGVTKEKYYD</sequence>
<comment type="caution">
    <text evidence="1">The sequence shown here is derived from an EMBL/GenBank/DDBJ whole genome shotgun (WGS) entry which is preliminary data.</text>
</comment>
<name>A0A2C1D9E3_BACCE</name>
<dbReference type="Gene3D" id="3.90.550.20">
    <property type="match status" value="1"/>
</dbReference>
<dbReference type="InterPro" id="IPR029044">
    <property type="entry name" value="Nucleotide-diphossugar_trans"/>
</dbReference>
<dbReference type="AlphaFoldDB" id="A0A2C1D9E3"/>
<keyword evidence="1" id="KW-0808">Transferase</keyword>
<dbReference type="SUPFAM" id="SSF53448">
    <property type="entry name" value="Nucleotide-diphospho-sugar transferases"/>
    <property type="match status" value="1"/>
</dbReference>
<dbReference type="InterPro" id="IPR008441">
    <property type="entry name" value="AfumC-like_glycosyl_Trfase"/>
</dbReference>
<dbReference type="GO" id="GO:0000030">
    <property type="term" value="F:mannosyltransferase activity"/>
    <property type="evidence" value="ECO:0007669"/>
    <property type="project" value="TreeGrafter"/>
</dbReference>
<dbReference type="RefSeq" id="WP_098786512.1">
    <property type="nucleotide sequence ID" value="NZ_NULO01000088.1"/>
</dbReference>
<dbReference type="Proteomes" id="UP000225872">
    <property type="component" value="Unassembled WGS sequence"/>
</dbReference>
<proteinExistence type="predicted"/>
<gene>
    <name evidence="1" type="ORF">COD09_21755</name>
</gene>
<dbReference type="PANTHER" id="PTHR32385">
    <property type="entry name" value="MANNOSYL PHOSPHORYLINOSITOL CERAMIDE SYNTHASE"/>
    <property type="match status" value="1"/>
</dbReference>
<accession>A0A2C1D9E3</accession>
<dbReference type="GO" id="GO:0016020">
    <property type="term" value="C:membrane"/>
    <property type="evidence" value="ECO:0007669"/>
    <property type="project" value="GOC"/>
</dbReference>